<protein>
    <recommendedName>
        <fullName evidence="5">Lipid-binding serum glycoprotein N-terminal domain-containing protein</fullName>
    </recommendedName>
</protein>
<evidence type="ECO:0008006" key="5">
    <source>
        <dbReference type="Google" id="ProtNLM"/>
    </source>
</evidence>
<dbReference type="OrthoDB" id="10443773at2759"/>
<evidence type="ECO:0000256" key="1">
    <source>
        <dbReference type="SAM" id="Phobius"/>
    </source>
</evidence>
<evidence type="ECO:0000313" key="3">
    <source>
        <dbReference type="EMBL" id="CAB0001128.1"/>
    </source>
</evidence>
<feature type="chain" id="PRO_5026225342" description="Lipid-binding serum glycoprotein N-terminal domain-containing protein" evidence="2">
    <location>
        <begin position="25"/>
        <end position="286"/>
    </location>
</feature>
<reference evidence="3 4" key="1">
    <citation type="submission" date="2020-02" db="EMBL/GenBank/DDBJ databases">
        <authorList>
            <person name="Ferguson B K."/>
        </authorList>
    </citation>
    <scope>NUCLEOTIDE SEQUENCE [LARGE SCALE GENOMIC DNA]</scope>
</reference>
<feature type="transmembrane region" description="Helical" evidence="1">
    <location>
        <begin position="254"/>
        <end position="277"/>
    </location>
</feature>
<organism evidence="3 4">
    <name type="scientific">Nesidiocoris tenuis</name>
    <dbReference type="NCBI Taxonomy" id="355587"/>
    <lineage>
        <taxon>Eukaryota</taxon>
        <taxon>Metazoa</taxon>
        <taxon>Ecdysozoa</taxon>
        <taxon>Arthropoda</taxon>
        <taxon>Hexapoda</taxon>
        <taxon>Insecta</taxon>
        <taxon>Pterygota</taxon>
        <taxon>Neoptera</taxon>
        <taxon>Paraneoptera</taxon>
        <taxon>Hemiptera</taxon>
        <taxon>Heteroptera</taxon>
        <taxon>Panheteroptera</taxon>
        <taxon>Cimicomorpha</taxon>
        <taxon>Miridae</taxon>
        <taxon>Dicyphina</taxon>
        <taxon>Nesidiocoris</taxon>
    </lineage>
</organism>
<accession>A0A6H5GDN6</accession>
<dbReference type="Proteomes" id="UP000479000">
    <property type="component" value="Unassembled WGS sequence"/>
</dbReference>
<keyword evidence="1" id="KW-0472">Membrane</keyword>
<gene>
    <name evidence="3" type="ORF">NTEN_LOCUS6915</name>
</gene>
<evidence type="ECO:0000256" key="2">
    <source>
        <dbReference type="SAM" id="SignalP"/>
    </source>
</evidence>
<proteinExistence type="predicted"/>
<sequence length="286" mass="32341">MRKCENFIGTTVLVFCSVVCGLEARTVNVDVQIARVYEVLDEIRKTIDLFPLLKFEHVMDLTVLPTVVTECPEGSAYAPKMEGLMGNTLDIISENETVLNMKMRVGEAKFHYPNCRIYSKSNLFNEINMPLDGSLLSSDFDISVVLKHQPTCNATLQNVKMIDMNNMSLKFLESKMPKLVADGLASLFARFNKKLLNGCVTKAVEESVTRLTEKIDMCVIFHPNLRANDELCKTSWNLPVTRYTPSSSDIKCLLIPWTFVVVIMIFLDLTHTAYLFAYESVSKKII</sequence>
<keyword evidence="1" id="KW-0812">Transmembrane</keyword>
<keyword evidence="1" id="KW-1133">Transmembrane helix</keyword>
<dbReference type="AlphaFoldDB" id="A0A6H5GDN6"/>
<keyword evidence="2" id="KW-0732">Signal</keyword>
<keyword evidence="4" id="KW-1185">Reference proteome</keyword>
<evidence type="ECO:0000313" key="4">
    <source>
        <dbReference type="Proteomes" id="UP000479000"/>
    </source>
</evidence>
<name>A0A6H5GDN6_9HEMI</name>
<feature type="signal peptide" evidence="2">
    <location>
        <begin position="1"/>
        <end position="24"/>
    </location>
</feature>
<dbReference type="EMBL" id="CADCXU010010426">
    <property type="protein sequence ID" value="CAB0001128.1"/>
    <property type="molecule type" value="Genomic_DNA"/>
</dbReference>